<feature type="transmembrane region" description="Helical" evidence="1">
    <location>
        <begin position="26"/>
        <end position="45"/>
    </location>
</feature>
<evidence type="ECO:0000313" key="2">
    <source>
        <dbReference type="EMBL" id="MCU4752677.1"/>
    </source>
</evidence>
<dbReference type="AlphaFoldDB" id="A0AAP2Z8I0"/>
<feature type="transmembrane region" description="Helical" evidence="1">
    <location>
        <begin position="230"/>
        <end position="248"/>
    </location>
</feature>
<proteinExistence type="predicted"/>
<protein>
    <submittedName>
        <fullName evidence="2">Uncharacterized protein</fullName>
    </submittedName>
</protein>
<organism evidence="2 3">
    <name type="scientific">Natronosalvus hydrolyticus</name>
    <dbReference type="NCBI Taxonomy" id="2979988"/>
    <lineage>
        <taxon>Archaea</taxon>
        <taxon>Methanobacteriati</taxon>
        <taxon>Methanobacteriota</taxon>
        <taxon>Stenosarchaea group</taxon>
        <taxon>Halobacteria</taxon>
        <taxon>Halobacteriales</taxon>
        <taxon>Natrialbaceae</taxon>
        <taxon>Natronosalvus</taxon>
    </lineage>
</organism>
<reference evidence="2 3" key="1">
    <citation type="submission" date="2022-09" db="EMBL/GenBank/DDBJ databases">
        <title>Enrichment on poylsaccharides allowed isolation of novel metabolic and taxonomic groups of Haloarchaea.</title>
        <authorList>
            <person name="Sorokin D.Y."/>
            <person name="Elcheninov A.G."/>
            <person name="Khizhniak T.V."/>
            <person name="Kolganova T.V."/>
            <person name="Kublanov I.V."/>
        </authorList>
    </citation>
    <scope>NUCLEOTIDE SEQUENCE [LARGE SCALE GENOMIC DNA]</scope>
    <source>
        <strain evidence="2 3">AArc-curdl1</strain>
    </source>
</reference>
<feature type="transmembrane region" description="Helical" evidence="1">
    <location>
        <begin position="78"/>
        <end position="97"/>
    </location>
</feature>
<keyword evidence="1" id="KW-0472">Membrane</keyword>
<gene>
    <name evidence="2" type="ORF">OB919_11940</name>
</gene>
<feature type="transmembrane region" description="Helical" evidence="1">
    <location>
        <begin position="260"/>
        <end position="278"/>
    </location>
</feature>
<evidence type="ECO:0000256" key="1">
    <source>
        <dbReference type="SAM" id="Phobius"/>
    </source>
</evidence>
<dbReference type="Proteomes" id="UP001321047">
    <property type="component" value="Unassembled WGS sequence"/>
</dbReference>
<feature type="transmembrane region" description="Helical" evidence="1">
    <location>
        <begin position="192"/>
        <end position="209"/>
    </location>
</feature>
<dbReference type="RefSeq" id="WP_342809005.1">
    <property type="nucleotide sequence ID" value="NZ_JAOPJZ010000008.1"/>
</dbReference>
<keyword evidence="3" id="KW-1185">Reference proteome</keyword>
<sequence>MSYPGPKPRTAAERPFLERTRRKVRALDLALLFAIPALLVLVYALPEAFRDEFVLYYLEPTLLTAFASHFVHLEATHLLANLLGYGLLAGVGYLLAVHGNCRRFFLSALLVIILVFPLVLSVLNLAVPRNAVSYGFSGVNMALLGLLPLVLGEYLRATFTPTLERRHVGLAYFVATAIIALIAVPIALSTVALATTSVGIAGLYAHGLLQRHWQLRRLGREILERPGYGELALAGGVVFVSYLFVAFPADVVYGTAVLNIYVHFLGYSLGFIGPYLVLEAGTYDRPSDPLNTASSSRS</sequence>
<keyword evidence="1" id="KW-0812">Transmembrane</keyword>
<name>A0AAP2Z8I0_9EURY</name>
<dbReference type="EMBL" id="JAOPJZ010000008">
    <property type="protein sequence ID" value="MCU4752677.1"/>
    <property type="molecule type" value="Genomic_DNA"/>
</dbReference>
<accession>A0AAP2Z8I0</accession>
<feature type="transmembrane region" description="Helical" evidence="1">
    <location>
        <begin position="167"/>
        <end position="186"/>
    </location>
</feature>
<feature type="transmembrane region" description="Helical" evidence="1">
    <location>
        <begin position="104"/>
        <end position="127"/>
    </location>
</feature>
<comment type="caution">
    <text evidence="2">The sequence shown here is derived from an EMBL/GenBank/DDBJ whole genome shotgun (WGS) entry which is preliminary data.</text>
</comment>
<feature type="transmembrane region" description="Helical" evidence="1">
    <location>
        <begin position="133"/>
        <end position="155"/>
    </location>
</feature>
<keyword evidence="1" id="KW-1133">Transmembrane helix</keyword>
<evidence type="ECO:0000313" key="3">
    <source>
        <dbReference type="Proteomes" id="UP001321047"/>
    </source>
</evidence>